<name>F4Q9S5_CACFS</name>
<keyword evidence="3" id="KW-1185">Reference proteome</keyword>
<dbReference type="EMBL" id="GL883026">
    <property type="protein sequence ID" value="EGG15444.1"/>
    <property type="molecule type" value="Genomic_DNA"/>
</dbReference>
<dbReference type="Proteomes" id="UP000007797">
    <property type="component" value="Unassembled WGS sequence"/>
</dbReference>
<keyword evidence="1" id="KW-0732">Signal</keyword>
<dbReference type="GeneID" id="14867743"/>
<dbReference type="RefSeq" id="XP_004354186.1">
    <property type="nucleotide sequence ID" value="XM_004354134.1"/>
</dbReference>
<feature type="chain" id="PRO_5003316257" evidence="1">
    <location>
        <begin position="24"/>
        <end position="737"/>
    </location>
</feature>
<proteinExistence type="predicted"/>
<sequence length="737" mass="84830">MFLKVLLSTFCTLLCSSIAVSYGLISMLQEPPIEFTEVVLNRCLGNSLDVGAQYSKFTKTNTYDQLFAWLLYLLRNGLPSSTTNITFINTSITKSKYAILHAIKERVGFDWSTVHSKVSPNMQQTIKQELLIDAIRGDGVNDPDPPFKICLGPLRSDIIHSICKVGQWKEEWKELIEFIENANDYENESAREVAHLLVIKIISEFGESEKIDRSILGAITNKTKSVINTVNNRLLLQDVKFFGSILQVIFGKENQRIGLEKEKKQETCIALLEHVSSLQGRIFNYVNDDDFVDLILTSLETNKKIQNILNIQNIIYKNQKSDKTRLVIPFVELFKPPLIINGDADVYKYKCILDILKLIFPNICKKVASDGFHLLFRYTILESTTTSPIKTGDLLGLVQYIKDDISIYLAHFIKHFYKTVDTDDERGIILLKKIIKVVPPSYLYPYLQSLVTKLNLVTNHEKIAISIMPYLVSIQLTKERELERPLKVIREESSNGKRIFKIFFKKILEQVENFDQDVPHIDEMINIVSSLDHLVHSLNMSSKQINYCFQQLIGQFGRLMSTLSRSPMFNHSHQLSHQQMDEYGEYEEEDIEGNNLYTLKRIQLLGVQSCISQFLTNLLEYTRDEFVLSNHNDAIQSWILETKKIAKGEKSIFQYPILLVLKNQHPNIIELGSAVELDFIVNLLNGLNQNIESIVAEHKNSIVKSVKTITRFIETYYSFNNNYNIIKYTYSINQKII</sequence>
<dbReference type="SUPFAM" id="SSF48371">
    <property type="entry name" value="ARM repeat"/>
    <property type="match status" value="1"/>
</dbReference>
<gene>
    <name evidence="2" type="ORF">DFA_10281</name>
</gene>
<organism evidence="2 3">
    <name type="scientific">Cavenderia fasciculata</name>
    <name type="common">Slime mold</name>
    <name type="synonym">Dictyostelium fasciculatum</name>
    <dbReference type="NCBI Taxonomy" id="261658"/>
    <lineage>
        <taxon>Eukaryota</taxon>
        <taxon>Amoebozoa</taxon>
        <taxon>Evosea</taxon>
        <taxon>Eumycetozoa</taxon>
        <taxon>Dictyostelia</taxon>
        <taxon>Acytosteliales</taxon>
        <taxon>Cavenderiaceae</taxon>
        <taxon>Cavenderia</taxon>
    </lineage>
</organism>
<reference evidence="3" key="1">
    <citation type="journal article" date="2011" name="Genome Res.">
        <title>Phylogeny-wide analysis of social amoeba genomes highlights ancient origins for complex intercellular communication.</title>
        <authorList>
            <person name="Heidel A.J."/>
            <person name="Lawal H.M."/>
            <person name="Felder M."/>
            <person name="Schilde C."/>
            <person name="Helps N.R."/>
            <person name="Tunggal B."/>
            <person name="Rivero F."/>
            <person name="John U."/>
            <person name="Schleicher M."/>
            <person name="Eichinger L."/>
            <person name="Platzer M."/>
            <person name="Noegel A.A."/>
            <person name="Schaap P."/>
            <person name="Gloeckner G."/>
        </authorList>
    </citation>
    <scope>NUCLEOTIDE SEQUENCE [LARGE SCALE GENOMIC DNA]</scope>
    <source>
        <strain evidence="3">SH3</strain>
    </source>
</reference>
<dbReference type="AlphaFoldDB" id="F4Q9S5"/>
<dbReference type="InterPro" id="IPR016024">
    <property type="entry name" value="ARM-type_fold"/>
</dbReference>
<evidence type="ECO:0000313" key="2">
    <source>
        <dbReference type="EMBL" id="EGG15444.1"/>
    </source>
</evidence>
<evidence type="ECO:0000256" key="1">
    <source>
        <dbReference type="SAM" id="SignalP"/>
    </source>
</evidence>
<accession>F4Q9S5</accession>
<evidence type="ECO:0000313" key="3">
    <source>
        <dbReference type="Proteomes" id="UP000007797"/>
    </source>
</evidence>
<protein>
    <submittedName>
        <fullName evidence="2">Uncharacterized protein</fullName>
    </submittedName>
</protein>
<feature type="signal peptide" evidence="1">
    <location>
        <begin position="1"/>
        <end position="23"/>
    </location>
</feature>
<dbReference type="KEGG" id="dfa:DFA_10281"/>